<evidence type="ECO:0000313" key="4">
    <source>
        <dbReference type="Proteomes" id="UP000818603"/>
    </source>
</evidence>
<reference evidence="1" key="3">
    <citation type="submission" date="2020-09" db="EMBL/GenBank/DDBJ databases">
        <authorList>
            <person name="Sun Q."/>
            <person name="Zhou Y."/>
        </authorList>
    </citation>
    <scope>NUCLEOTIDE SEQUENCE</scope>
    <source>
        <strain evidence="1">CGMCC 1.14984</strain>
    </source>
</reference>
<dbReference type="PANTHER" id="PTHR33415:SF12">
    <property type="entry name" value="PROTEIN EMBRYO DEFECTIVE 514"/>
    <property type="match status" value="1"/>
</dbReference>
<name>A0A8J3A1X7_9PROT</name>
<gene>
    <name evidence="2" type="ORF">FF098_008425</name>
    <name evidence="1" type="ORF">GCM10011355_16960</name>
</gene>
<dbReference type="Proteomes" id="UP000621856">
    <property type="component" value="Unassembled WGS sequence"/>
</dbReference>
<evidence type="ECO:0000313" key="1">
    <source>
        <dbReference type="EMBL" id="GGH96942.1"/>
    </source>
</evidence>
<sequence length="96" mass="11189">MAKGKVVKIDGVLFERKGDAMAHLRTMLNSYELEQRVSEKDQSFLLDAIRNHPESEEKIGSGIDHFFVRRADYGTRCFWIRRVDGSEERFSYKSCV</sequence>
<accession>A0A8J3A1X7</accession>
<proteinExistence type="predicted"/>
<dbReference type="PANTHER" id="PTHR33415">
    <property type="entry name" value="PROTEIN EMBRYO DEFECTIVE 514"/>
    <property type="match status" value="1"/>
</dbReference>
<protein>
    <submittedName>
        <fullName evidence="2">DUF3223 domain-containing protein</fullName>
    </submittedName>
</protein>
<evidence type="ECO:0000313" key="3">
    <source>
        <dbReference type="Proteomes" id="UP000621856"/>
    </source>
</evidence>
<dbReference type="RefSeq" id="WP_155139521.1">
    <property type="nucleotide sequence ID" value="NZ_BMGZ01000002.1"/>
</dbReference>
<evidence type="ECO:0000313" key="2">
    <source>
        <dbReference type="EMBL" id="NHK27925.1"/>
    </source>
</evidence>
<keyword evidence="4" id="KW-1185">Reference proteome</keyword>
<comment type="caution">
    <text evidence="1">The sequence shown here is derived from an EMBL/GenBank/DDBJ whole genome shotgun (WGS) entry which is preliminary data.</text>
</comment>
<dbReference type="EMBL" id="BMGZ01000002">
    <property type="protein sequence ID" value="GGH96942.1"/>
    <property type="molecule type" value="Genomic_DNA"/>
</dbReference>
<dbReference type="Gene3D" id="3.10.450.40">
    <property type="match status" value="1"/>
</dbReference>
<organism evidence="1 3">
    <name type="scientific">Aquisalinus luteolus</name>
    <dbReference type="NCBI Taxonomy" id="1566827"/>
    <lineage>
        <taxon>Bacteria</taxon>
        <taxon>Pseudomonadati</taxon>
        <taxon>Pseudomonadota</taxon>
        <taxon>Alphaproteobacteria</taxon>
        <taxon>Parvularculales</taxon>
        <taxon>Parvularculaceae</taxon>
        <taxon>Aquisalinus</taxon>
    </lineage>
</organism>
<dbReference type="Pfam" id="PF11523">
    <property type="entry name" value="DUF3223"/>
    <property type="match status" value="1"/>
</dbReference>
<dbReference type="Proteomes" id="UP000818603">
    <property type="component" value="Unassembled WGS sequence"/>
</dbReference>
<reference evidence="2 4" key="2">
    <citation type="submission" date="2020-02" db="EMBL/GenBank/DDBJ databases">
        <title>Genome sequence of Parvularcula flava strain NH6-79.</title>
        <authorList>
            <person name="Abdul Karim M.H."/>
            <person name="Lam M.Q."/>
            <person name="Chen S.J."/>
            <person name="Yahya A."/>
            <person name="Shahir S."/>
            <person name="Shamsir M.S."/>
            <person name="Chong C.S."/>
        </authorList>
    </citation>
    <scope>NUCLEOTIDE SEQUENCE [LARGE SCALE GENOMIC DNA]</scope>
    <source>
        <strain evidence="2 4">NH6-79</strain>
    </source>
</reference>
<dbReference type="AlphaFoldDB" id="A0A8J3A1X7"/>
<dbReference type="InterPro" id="IPR044673">
    <property type="entry name" value="DCL-like"/>
</dbReference>
<dbReference type="EMBL" id="VCJR02000002">
    <property type="protein sequence ID" value="NHK27925.1"/>
    <property type="molecule type" value="Genomic_DNA"/>
</dbReference>
<reference evidence="1" key="1">
    <citation type="journal article" date="2014" name="Int. J. Syst. Evol. Microbiol.">
        <title>Complete genome sequence of Corynebacterium casei LMG S-19264T (=DSM 44701T), isolated from a smear-ripened cheese.</title>
        <authorList>
            <consortium name="US DOE Joint Genome Institute (JGI-PGF)"/>
            <person name="Walter F."/>
            <person name="Albersmeier A."/>
            <person name="Kalinowski J."/>
            <person name="Ruckert C."/>
        </authorList>
    </citation>
    <scope>NUCLEOTIDE SEQUENCE</scope>
    <source>
        <strain evidence="1">CGMCC 1.14984</strain>
    </source>
</reference>